<dbReference type="Proteomes" id="UP000309231">
    <property type="component" value="Chromosome"/>
</dbReference>
<evidence type="ECO:0000313" key="1">
    <source>
        <dbReference type="EMBL" id="QPG67706.1"/>
    </source>
</evidence>
<dbReference type="EMBL" id="CP062008">
    <property type="protein sequence ID" value="QPG67706.1"/>
    <property type="molecule type" value="Genomic_DNA"/>
</dbReference>
<dbReference type="RefSeq" id="WP_138158470.1">
    <property type="nucleotide sequence ID" value="NZ_ANBS01000011.1"/>
</dbReference>
<accession>A0A8E4R4P4</accession>
<organism evidence="1 2">
    <name type="scientific">Mycolicibacterium mucogenicum DSM 44124</name>
    <dbReference type="NCBI Taxonomy" id="1226753"/>
    <lineage>
        <taxon>Bacteria</taxon>
        <taxon>Bacillati</taxon>
        <taxon>Actinomycetota</taxon>
        <taxon>Actinomycetes</taxon>
        <taxon>Mycobacteriales</taxon>
        <taxon>Mycobacteriaceae</taxon>
        <taxon>Mycolicibacterium</taxon>
    </lineage>
</organism>
<proteinExistence type="predicted"/>
<dbReference type="GeneID" id="76727119"/>
<name>A0A8E4R4P4_MYCMU</name>
<dbReference type="AlphaFoldDB" id="A0A8E4R4P4"/>
<dbReference type="KEGG" id="mmuc:C1S78_019470"/>
<reference evidence="1 2" key="1">
    <citation type="journal article" date="2019" name="BMC Evol. Biol.">
        <title>Comparative genomics of Mycobacterium mucogenicum and Mycobacterium neoaurum clade members emphasizing tRNA and non-coding RNA.</title>
        <authorList>
            <person name="Behra P.R.K."/>
            <person name="Pettersson B.M.F."/>
            <person name="Das S."/>
            <person name="Dasgupta S."/>
            <person name="Kirsebom L.A."/>
        </authorList>
    </citation>
    <scope>NUCLEOTIDE SEQUENCE [LARGE SCALE GENOMIC DNA]</scope>
    <source>
        <strain evidence="1 2">DSM 44124</strain>
    </source>
</reference>
<gene>
    <name evidence="1" type="ORF">C1S78_019470</name>
</gene>
<reference evidence="1 2" key="2">
    <citation type="journal article" date="2019" name="Sci. Rep.">
        <title>Insight into the biology of Mycobacterium mucogenicum and Mycobacterium neoaurum clade members.</title>
        <authorList>
            <person name="Behra P.R.K."/>
            <person name="Pettersson B.M.F."/>
            <person name="Ramesh M."/>
            <person name="Dasgupta S."/>
            <person name="Kirsebom L.A."/>
        </authorList>
    </citation>
    <scope>NUCLEOTIDE SEQUENCE [LARGE SCALE GENOMIC DNA]</scope>
    <source>
        <strain evidence="1 2">DSM 44124</strain>
    </source>
</reference>
<evidence type="ECO:0000313" key="2">
    <source>
        <dbReference type="Proteomes" id="UP000309231"/>
    </source>
</evidence>
<protein>
    <submittedName>
        <fullName evidence="1">Uncharacterized protein</fullName>
    </submittedName>
</protein>
<keyword evidence="2" id="KW-1185">Reference proteome</keyword>
<sequence length="282" mass="31470">MIDGGRLMVVMRQALTEFLAAKFPRHRFEFTSLDELNSVQQSAIPDGWHEFVGGDGSVTAEQVADIWHRALPGKFPRYLETFKELDGTAFLVRSTDLDTGISEPAAIYACDSQSRLLEEFDARVGYFNANAGRDLQFWSKMPAGLQKFYHMISDGFLDSTGAGMVRSAEMIPLASPLGNPTDRSLLRNQRGLLNPANIEYVGFNSDGGEIYLSEDARPDISKLVTVCTNRGFAYVLVDVTDSASQGTPWEWWSGPTDGSLETVVDLWSDLDEWLTQLFDFRK</sequence>